<dbReference type="GO" id="GO:0009279">
    <property type="term" value="C:cell outer membrane"/>
    <property type="evidence" value="ECO:0007669"/>
    <property type="project" value="UniProtKB-SubCell"/>
</dbReference>
<dbReference type="InterPro" id="IPR039426">
    <property type="entry name" value="TonB-dep_rcpt-like"/>
</dbReference>
<evidence type="ECO:0000313" key="13">
    <source>
        <dbReference type="EMBL" id="RCS30652.1"/>
    </source>
</evidence>
<feature type="domain" description="TonB-dependent receptor-like beta-barrel" evidence="11">
    <location>
        <begin position="372"/>
        <end position="710"/>
    </location>
</feature>
<comment type="caution">
    <text evidence="13">The sequence shown here is derived from an EMBL/GenBank/DDBJ whole genome shotgun (WGS) entry which is preliminary data.</text>
</comment>
<dbReference type="Pfam" id="PF07715">
    <property type="entry name" value="Plug"/>
    <property type="match status" value="1"/>
</dbReference>
<keyword evidence="3 8" id="KW-1134">Transmembrane beta strand</keyword>
<feature type="domain" description="TonB-dependent receptor plug" evidence="12">
    <location>
        <begin position="101"/>
        <end position="203"/>
    </location>
</feature>
<dbReference type="GO" id="GO:0044718">
    <property type="term" value="P:siderophore transmembrane transport"/>
    <property type="evidence" value="ECO:0007669"/>
    <property type="project" value="TreeGrafter"/>
</dbReference>
<keyword evidence="6 8" id="KW-0472">Membrane</keyword>
<dbReference type="Gene3D" id="2.170.130.10">
    <property type="entry name" value="TonB-dependent receptor, plug domain"/>
    <property type="match status" value="1"/>
</dbReference>
<dbReference type="GO" id="GO:0015344">
    <property type="term" value="F:siderophore uptake transmembrane transporter activity"/>
    <property type="evidence" value="ECO:0007669"/>
    <property type="project" value="TreeGrafter"/>
</dbReference>
<evidence type="ECO:0000256" key="8">
    <source>
        <dbReference type="PROSITE-ProRule" id="PRU01360"/>
    </source>
</evidence>
<comment type="similarity">
    <text evidence="8 9">Belongs to the TonB-dependent receptor family.</text>
</comment>
<gene>
    <name evidence="13" type="ORF">DEO45_02405</name>
</gene>
<protein>
    <submittedName>
        <fullName evidence="13">TonB-dependent receptor</fullName>
    </submittedName>
</protein>
<dbReference type="EMBL" id="QFWQ01000003">
    <property type="protein sequence ID" value="RCS30652.1"/>
    <property type="molecule type" value="Genomic_DNA"/>
</dbReference>
<evidence type="ECO:0000256" key="7">
    <source>
        <dbReference type="ARBA" id="ARBA00023237"/>
    </source>
</evidence>
<feature type="compositionally biased region" description="Polar residues" evidence="10">
    <location>
        <begin position="35"/>
        <end position="49"/>
    </location>
</feature>
<dbReference type="Gene3D" id="2.40.170.20">
    <property type="entry name" value="TonB-dependent receptor, beta-barrel domain"/>
    <property type="match status" value="1"/>
</dbReference>
<dbReference type="InterPro" id="IPR012910">
    <property type="entry name" value="Plug_dom"/>
</dbReference>
<evidence type="ECO:0000256" key="5">
    <source>
        <dbReference type="ARBA" id="ARBA00023077"/>
    </source>
</evidence>
<dbReference type="InterPro" id="IPR000531">
    <property type="entry name" value="Beta-barrel_TonB"/>
</dbReference>
<feature type="region of interest" description="Disordered" evidence="10">
    <location>
        <begin position="33"/>
        <end position="70"/>
    </location>
</feature>
<evidence type="ECO:0000256" key="3">
    <source>
        <dbReference type="ARBA" id="ARBA00022452"/>
    </source>
</evidence>
<sequence>MAHGTIGLALGTLAISCIGNLHALPSAVSMPQLPGAQSTAQDASNSPYQNVPGVHSGRHSLPAAKPGTSIHPGTTVLKPVTVLGHYDNGVGTSDASSQGIILGQLLQDIPLLRPGEILEAIPGMVVTQHSGDGKANQYFLRGYNLDHGTDFATSLDGVPVNMPTSAHGQGYSDLNFLIPELVQQIDYRKGTYFPDNGDFSAAGSADIFYRNSVASPFAALTLGSHDYHRVLLVGSFPFFPSTHANAGDAARNAGGNKGPTLLVAVEGGEENGPWKSPERMRKLNGFLRLSNGDATRGWSIDGLAYEAHWNSTDQVPLALIQSGQLCRFCAVDPFDGGDTARDILSGEWHTHDADGNTKVMAWLEHYRLQLFSDFTFFELRPNTGDQFEQKESRNVLGTKIARGWLHSLFGNDSTTEVGMQLRRDYIHVGLFDTESRMPFATVNDNLVGETEAAVYLENTTVWNGWFRSLEGVRADHLQLDLTSLSLSQNSGSASAYRTSPKLSLIFGPWDKTEFFVNVGGGFHSNDARGVVYRIDPTTGGPASPVPPLVGAFGQEIGLRTEIVPGLQSSLALWRLNSESELVYNADSGIGSTSPNGASKRHGIEWNNHLAVNNWLLFDVDLAYTHARYAHPGENGQPGDFIPNAVSKVASVGLSVHDLDDWSGDLKLRYIGRYPLSQDGSLAGPASVVLDLRVQHPLVPRISLALDVLNLFDRKYYDIAYEQDYRVSLSSGVIPDGITVHPGEPREFRLILKIRM</sequence>
<evidence type="ECO:0000259" key="12">
    <source>
        <dbReference type="Pfam" id="PF07715"/>
    </source>
</evidence>
<dbReference type="PANTHER" id="PTHR30069">
    <property type="entry name" value="TONB-DEPENDENT OUTER MEMBRANE RECEPTOR"/>
    <property type="match status" value="1"/>
</dbReference>
<dbReference type="Pfam" id="PF00593">
    <property type="entry name" value="TonB_dep_Rec_b-barrel"/>
    <property type="match status" value="1"/>
</dbReference>
<evidence type="ECO:0000256" key="2">
    <source>
        <dbReference type="ARBA" id="ARBA00022448"/>
    </source>
</evidence>
<proteinExistence type="inferred from homology"/>
<accession>A0A368KFG0</accession>
<keyword evidence="2 8" id="KW-0813">Transport</keyword>
<keyword evidence="4 8" id="KW-0812">Transmembrane</keyword>
<evidence type="ECO:0000259" key="11">
    <source>
        <dbReference type="Pfam" id="PF00593"/>
    </source>
</evidence>
<dbReference type="AlphaFoldDB" id="A0A368KFG0"/>
<dbReference type="PANTHER" id="PTHR30069:SF36">
    <property type="entry name" value="BLL6948 PROTEIN"/>
    <property type="match status" value="1"/>
</dbReference>
<keyword evidence="14" id="KW-1185">Reference proteome</keyword>
<dbReference type="RefSeq" id="WP_114340732.1">
    <property type="nucleotide sequence ID" value="NZ_QFWQ01000003.1"/>
</dbReference>
<comment type="subcellular location">
    <subcellularLocation>
        <location evidence="1 8">Cell outer membrane</location>
        <topology evidence="1 8">Multi-pass membrane protein</topology>
    </subcellularLocation>
</comment>
<name>A0A368KFG0_9GAMM</name>
<dbReference type="OrthoDB" id="99480at2"/>
<organism evidence="13 14">
    <name type="scientific">Rhodanobacter denitrificans</name>
    <dbReference type="NCBI Taxonomy" id="666685"/>
    <lineage>
        <taxon>Bacteria</taxon>
        <taxon>Pseudomonadati</taxon>
        <taxon>Pseudomonadota</taxon>
        <taxon>Gammaproteobacteria</taxon>
        <taxon>Lysobacterales</taxon>
        <taxon>Rhodanobacteraceae</taxon>
        <taxon>Rhodanobacter</taxon>
    </lineage>
</organism>
<dbReference type="Proteomes" id="UP000252387">
    <property type="component" value="Unassembled WGS sequence"/>
</dbReference>
<evidence type="ECO:0000256" key="1">
    <source>
        <dbReference type="ARBA" id="ARBA00004571"/>
    </source>
</evidence>
<dbReference type="InterPro" id="IPR037066">
    <property type="entry name" value="Plug_dom_sf"/>
</dbReference>
<dbReference type="InterPro" id="IPR036942">
    <property type="entry name" value="Beta-barrel_TonB_sf"/>
</dbReference>
<dbReference type="SUPFAM" id="SSF56935">
    <property type="entry name" value="Porins"/>
    <property type="match status" value="1"/>
</dbReference>
<reference evidence="13 14" key="1">
    <citation type="submission" date="2018-05" db="EMBL/GenBank/DDBJ databases">
        <title>Draft genome sequence of Rhodanobacter denitrificans Yn1 isolated from gold copper mine.</title>
        <authorList>
            <person name="Yang N."/>
            <person name="Mazhar H.S."/>
            <person name="Rensing C."/>
        </authorList>
    </citation>
    <scope>NUCLEOTIDE SEQUENCE [LARGE SCALE GENOMIC DNA]</scope>
    <source>
        <strain evidence="13 14">Yn1</strain>
    </source>
</reference>
<evidence type="ECO:0000256" key="6">
    <source>
        <dbReference type="ARBA" id="ARBA00023136"/>
    </source>
</evidence>
<keyword evidence="13" id="KW-0675">Receptor</keyword>
<evidence type="ECO:0000313" key="14">
    <source>
        <dbReference type="Proteomes" id="UP000252387"/>
    </source>
</evidence>
<evidence type="ECO:0000256" key="4">
    <source>
        <dbReference type="ARBA" id="ARBA00022692"/>
    </source>
</evidence>
<evidence type="ECO:0000256" key="10">
    <source>
        <dbReference type="SAM" id="MobiDB-lite"/>
    </source>
</evidence>
<keyword evidence="7 8" id="KW-0998">Cell outer membrane</keyword>
<evidence type="ECO:0000256" key="9">
    <source>
        <dbReference type="RuleBase" id="RU003357"/>
    </source>
</evidence>
<dbReference type="PROSITE" id="PS52016">
    <property type="entry name" value="TONB_DEPENDENT_REC_3"/>
    <property type="match status" value="1"/>
</dbReference>
<keyword evidence="5 9" id="KW-0798">TonB box</keyword>